<keyword evidence="2" id="KW-1185">Reference proteome</keyword>
<accession>A0ABQ8UPG9</accession>
<protein>
    <submittedName>
        <fullName evidence="1">Uncharacterized protein</fullName>
    </submittedName>
</protein>
<evidence type="ECO:0000313" key="2">
    <source>
        <dbReference type="Proteomes" id="UP001141327"/>
    </source>
</evidence>
<evidence type="ECO:0000313" key="1">
    <source>
        <dbReference type="EMBL" id="KAJ4459229.1"/>
    </source>
</evidence>
<organism evidence="1 2">
    <name type="scientific">Paratrimastix pyriformis</name>
    <dbReference type="NCBI Taxonomy" id="342808"/>
    <lineage>
        <taxon>Eukaryota</taxon>
        <taxon>Metamonada</taxon>
        <taxon>Preaxostyla</taxon>
        <taxon>Paratrimastigidae</taxon>
        <taxon>Paratrimastix</taxon>
    </lineage>
</organism>
<reference evidence="1" key="1">
    <citation type="journal article" date="2022" name="bioRxiv">
        <title>Genomics of Preaxostyla Flagellates Illuminates Evolutionary Transitions and the Path Towards Mitochondrial Loss.</title>
        <authorList>
            <person name="Novak L.V.F."/>
            <person name="Treitli S.C."/>
            <person name="Pyrih J."/>
            <person name="Halakuc P."/>
            <person name="Pipaliya S.V."/>
            <person name="Vacek V."/>
            <person name="Brzon O."/>
            <person name="Soukal P."/>
            <person name="Eme L."/>
            <person name="Dacks J.B."/>
            <person name="Karnkowska A."/>
            <person name="Elias M."/>
            <person name="Hampl V."/>
        </authorList>
    </citation>
    <scope>NUCLEOTIDE SEQUENCE</scope>
    <source>
        <strain evidence="1">RCP-MX</strain>
    </source>
</reference>
<gene>
    <name evidence="1" type="ORF">PAPYR_4755</name>
</gene>
<dbReference type="EMBL" id="JAPMOS010000021">
    <property type="protein sequence ID" value="KAJ4459229.1"/>
    <property type="molecule type" value="Genomic_DNA"/>
</dbReference>
<name>A0ABQ8UPG9_9EUKA</name>
<proteinExistence type="predicted"/>
<dbReference type="Proteomes" id="UP001141327">
    <property type="component" value="Unassembled WGS sequence"/>
</dbReference>
<comment type="caution">
    <text evidence="1">The sequence shown here is derived from an EMBL/GenBank/DDBJ whole genome shotgun (WGS) entry which is preliminary data.</text>
</comment>
<sequence>MNNISPIRLSTTYPPSPTQDCTSFISGEIKEITVMDNIWVAGSRWKVALKKREQPGDESSVGVYLTRLYNAANPESYWMRDPVKGHQISLSMFLCRGGRYWKPYLIDNYNCTARKTFTPNRDEDNSVSGSFGFPMITYRDLQELGGVLRCVVSIEHLR</sequence>